<evidence type="ECO:0000313" key="8">
    <source>
        <dbReference type="EMBL" id="OQU89777.1"/>
    </source>
</evidence>
<protein>
    <recommendedName>
        <fullName evidence="7">HORMA domain-containing protein</fullName>
    </recommendedName>
</protein>
<evidence type="ECO:0000256" key="5">
    <source>
        <dbReference type="ARBA" id="ARBA00023254"/>
    </source>
</evidence>
<feature type="domain" description="HORMA" evidence="7">
    <location>
        <begin position="3"/>
        <end position="219"/>
    </location>
</feature>
<dbReference type="PROSITE" id="PS50815">
    <property type="entry name" value="HORMA"/>
    <property type="match status" value="1"/>
</dbReference>
<dbReference type="EMBL" id="CM000761">
    <property type="protein sequence ID" value="OQU89777.1"/>
    <property type="molecule type" value="Genomic_DNA"/>
</dbReference>
<keyword evidence="3" id="KW-0158">Chromosome</keyword>
<proteinExistence type="predicted"/>
<evidence type="ECO:0000256" key="6">
    <source>
        <dbReference type="SAM" id="MobiDB-lite"/>
    </source>
</evidence>
<reference evidence="9" key="2">
    <citation type="journal article" date="2018" name="Plant J.">
        <title>The Sorghum bicolor reference genome: improved assembly, gene annotations, a transcriptome atlas, and signatures of genome organization.</title>
        <authorList>
            <person name="McCormick R.F."/>
            <person name="Truong S.K."/>
            <person name="Sreedasyam A."/>
            <person name="Jenkins J."/>
            <person name="Shu S."/>
            <person name="Sims D."/>
            <person name="Kennedy M."/>
            <person name="Amirebrahimi M."/>
            <person name="Weers B.D."/>
            <person name="McKinley B."/>
            <person name="Mattison A."/>
            <person name="Morishige D.T."/>
            <person name="Grimwood J."/>
            <person name="Schmutz J."/>
            <person name="Mullet J.E."/>
        </authorList>
    </citation>
    <scope>NUCLEOTIDE SEQUENCE [LARGE SCALE GENOMIC DNA]</scope>
    <source>
        <strain evidence="9">cv. BTx623</strain>
    </source>
</reference>
<comment type="subcellular location">
    <subcellularLocation>
        <location evidence="2">Chromosome</location>
    </subcellularLocation>
    <subcellularLocation>
        <location evidence="1">Nucleus</location>
    </subcellularLocation>
</comment>
<gene>
    <name evidence="8" type="ORF">SORBI_3002G265001</name>
</gene>
<dbReference type="Pfam" id="PF02301">
    <property type="entry name" value="HORMA"/>
    <property type="match status" value="1"/>
</dbReference>
<dbReference type="InterPro" id="IPR051294">
    <property type="entry name" value="HORMA_MeioticProgression"/>
</dbReference>
<name>A0A1W0W5V4_SORBI</name>
<evidence type="ECO:0000259" key="7">
    <source>
        <dbReference type="PROSITE" id="PS50815"/>
    </source>
</evidence>
<evidence type="ECO:0000256" key="4">
    <source>
        <dbReference type="ARBA" id="ARBA00023242"/>
    </source>
</evidence>
<organism evidence="8 9">
    <name type="scientific">Sorghum bicolor</name>
    <name type="common">Sorghum</name>
    <name type="synonym">Sorghum vulgare</name>
    <dbReference type="NCBI Taxonomy" id="4558"/>
    <lineage>
        <taxon>Eukaryota</taxon>
        <taxon>Viridiplantae</taxon>
        <taxon>Streptophyta</taxon>
        <taxon>Embryophyta</taxon>
        <taxon>Tracheophyta</taxon>
        <taxon>Spermatophyta</taxon>
        <taxon>Magnoliopsida</taxon>
        <taxon>Liliopsida</taxon>
        <taxon>Poales</taxon>
        <taxon>Poaceae</taxon>
        <taxon>PACMAD clade</taxon>
        <taxon>Panicoideae</taxon>
        <taxon>Andropogonodae</taxon>
        <taxon>Andropogoneae</taxon>
        <taxon>Sorghinae</taxon>
        <taxon>Sorghum</taxon>
    </lineage>
</organism>
<dbReference type="Pfam" id="PF22936">
    <property type="entry name" value="Pol_BBD"/>
    <property type="match status" value="1"/>
</dbReference>
<dbReference type="STRING" id="4558.A0A1W0W5V4"/>
<evidence type="ECO:0000256" key="2">
    <source>
        <dbReference type="ARBA" id="ARBA00004286"/>
    </source>
</evidence>
<dbReference type="InterPro" id="IPR054722">
    <property type="entry name" value="PolX-like_BBD"/>
</dbReference>
<evidence type="ECO:0000256" key="3">
    <source>
        <dbReference type="ARBA" id="ARBA00022454"/>
    </source>
</evidence>
<evidence type="ECO:0000256" key="1">
    <source>
        <dbReference type="ARBA" id="ARBA00004123"/>
    </source>
</evidence>
<keyword evidence="4" id="KW-0539">Nucleus</keyword>
<dbReference type="InParanoid" id="A0A1W0W5V4"/>
<feature type="region of interest" description="Disordered" evidence="6">
    <location>
        <begin position="238"/>
        <end position="261"/>
    </location>
</feature>
<sequence length="710" mass="81360">MEQESLILTRNLLQIAIYNISYIRGLFHEKYFSDKPVPALEMKIKKLMPMDAESRRLIDWMEKGVYDALQRKYLKTLLFCICEKEEGPMIEEYAFSFSYPNTSTEEAVMNMSRTGSKKGSTTFTSNASEVTPDQMRSSACKMIRTLVSLMRTLDPMPEERTILMKLLYYDDVTPEDYEPPFFKPCTYNKAIDTWEKNPLNMERVNVNSKQPGLALEGVLNHKDSNVNSGYVGMSVDKKPHQDDNFSETEVHPSEVDPPKDAAHEEELRAQVKEWIYSRREIRNLYVSDVLSNFPDIPVFSVLYFLSKLQTCHDIMERLLKDGVLYRKSKHGPTINKEVIMYNVSATVTTKQNSGDSIYTKVLDHEVPTDDMTVARLEVNLDDANQATKIVHDGYVKNSADKILDKSAVHSESTNRKLLKIKSILKGNEFKHMDIDTKREYSDTESKAVLVGSSVTSIQELQEVHQNVSMQSGQKTSETDNDPRTQLGAYDYSMESEMLVQKIKSSLIDADQTECSKDLQRTVVGSILCINPQPALHFWNLDSGASNHICGGYTWVKNKRKIPKEEQTKFYNAANKRVKFDEVGDILSKRLRLHNVYLSKDLEELELYISIGQLTSNGYSVLISDEGNFTIHMAQNFNHIVGRGVLDRSRMAYMVTFLNDSVLECESTEISKEDLMDEDKIDDEIKVSFCNFLLLFQVYNFYHTYSLSIPD</sequence>
<dbReference type="eggNOG" id="KOG4652">
    <property type="taxonomic scope" value="Eukaryota"/>
</dbReference>
<dbReference type="InterPro" id="IPR036570">
    <property type="entry name" value="HORMA_dom_sf"/>
</dbReference>
<dbReference type="Proteomes" id="UP000000768">
    <property type="component" value="Chromosome 2"/>
</dbReference>
<dbReference type="GO" id="GO:0005694">
    <property type="term" value="C:chromosome"/>
    <property type="evidence" value="ECO:0007669"/>
    <property type="project" value="UniProtKB-SubCell"/>
</dbReference>
<keyword evidence="9" id="KW-1185">Reference proteome</keyword>
<dbReference type="Gramene" id="OQU89777">
    <property type="protein sequence ID" value="OQU89777"/>
    <property type="gene ID" value="SORBI_3002G265001"/>
</dbReference>
<dbReference type="PANTHER" id="PTHR48225">
    <property type="entry name" value="HORMA DOMAIN-CONTAINING PROTEIN 1"/>
    <property type="match status" value="1"/>
</dbReference>
<dbReference type="GO" id="GO:0005634">
    <property type="term" value="C:nucleus"/>
    <property type="evidence" value="ECO:0007669"/>
    <property type="project" value="UniProtKB-SubCell"/>
</dbReference>
<reference evidence="8 9" key="1">
    <citation type="journal article" date="2009" name="Nature">
        <title>The Sorghum bicolor genome and the diversification of grasses.</title>
        <authorList>
            <person name="Paterson A.H."/>
            <person name="Bowers J.E."/>
            <person name="Bruggmann R."/>
            <person name="Dubchak I."/>
            <person name="Grimwood J."/>
            <person name="Gundlach H."/>
            <person name="Haberer G."/>
            <person name="Hellsten U."/>
            <person name="Mitros T."/>
            <person name="Poliakov A."/>
            <person name="Schmutz J."/>
            <person name="Spannagl M."/>
            <person name="Tang H."/>
            <person name="Wang X."/>
            <person name="Wicker T."/>
            <person name="Bharti A.K."/>
            <person name="Chapman J."/>
            <person name="Feltus F.A."/>
            <person name="Gowik U."/>
            <person name="Grigoriev I.V."/>
            <person name="Lyons E."/>
            <person name="Maher C.A."/>
            <person name="Martis M."/>
            <person name="Narechania A."/>
            <person name="Otillar R.P."/>
            <person name="Penning B.W."/>
            <person name="Salamov A.A."/>
            <person name="Wang Y."/>
            <person name="Zhang L."/>
            <person name="Carpita N.C."/>
            <person name="Freeling M."/>
            <person name="Gingle A.R."/>
            <person name="Hash C.T."/>
            <person name="Keller B."/>
            <person name="Klein P."/>
            <person name="Kresovich S."/>
            <person name="McCann M.C."/>
            <person name="Ming R."/>
            <person name="Peterson D.G."/>
            <person name="Mehboob-ur-Rahman"/>
            <person name="Ware D."/>
            <person name="Westhoff P."/>
            <person name="Mayer K.F."/>
            <person name="Messing J."/>
            <person name="Rokhsar D.S."/>
        </authorList>
    </citation>
    <scope>NUCLEOTIDE SEQUENCE [LARGE SCALE GENOMIC DNA]</scope>
    <source>
        <strain evidence="9">cv. BTx623</strain>
    </source>
</reference>
<dbReference type="PANTHER" id="PTHR48225:SF7">
    <property type="entry name" value="MEIOSIS-SPECIFIC PROTEIN HOP1"/>
    <property type="match status" value="1"/>
</dbReference>
<dbReference type="GO" id="GO:0051321">
    <property type="term" value="P:meiotic cell cycle"/>
    <property type="evidence" value="ECO:0007669"/>
    <property type="project" value="UniProtKB-KW"/>
</dbReference>
<dbReference type="Gene3D" id="3.30.900.10">
    <property type="entry name" value="HORMA domain"/>
    <property type="match status" value="1"/>
</dbReference>
<dbReference type="AlphaFoldDB" id="A0A1W0W5V4"/>
<dbReference type="SUPFAM" id="SSF56019">
    <property type="entry name" value="The spindle assembly checkpoint protein mad2"/>
    <property type="match status" value="1"/>
</dbReference>
<keyword evidence="5" id="KW-0469">Meiosis</keyword>
<dbReference type="InterPro" id="IPR003511">
    <property type="entry name" value="HORMA_dom"/>
</dbReference>
<accession>A0A1W0W5V4</accession>
<evidence type="ECO:0000313" key="9">
    <source>
        <dbReference type="Proteomes" id="UP000000768"/>
    </source>
</evidence>